<sequence length="365" mass="40768">MQEALVAAGHPGCQQGNGIFIKPCVQQEVDFYHRLLEKDSPLLDVVPVFMGTLVSGAKKAHDQLLLNEDLEQIDPDQFSQLASDGELSIVLRDELVGFVKPTIADIKLGFRLWDEMAPAAKKQRLDNVSKTTTSGSLGFRIAGMSVVLPDGSRKVFDKQFGREPTAENINDYLVQLFPQVENEYVWAVIDSIVQRIEHIIECLKLEPTKMYSCSLLIIYEGSLSDLQAKIEHQYQAEPEQDSDTDGDLEDEPAMVTVKLIDFAHSTLASEPDLQVIEGLNNVSKHLMPNTIEDIREFVELASRKDVKSVIIKTNSDSSTKFKLRGHRFVYTLNVESAERAKKIRESLPPGLDIVDISSKAPKFAI</sequence>
<reference evidence="9 10" key="1">
    <citation type="submission" date="2017-04" db="EMBL/GenBank/DDBJ databases">
        <title>Genome sequencing of [Candida] sorbophila.</title>
        <authorList>
            <person name="Ahn J.O."/>
        </authorList>
    </citation>
    <scope>NUCLEOTIDE SEQUENCE [LARGE SCALE GENOMIC DNA]</scope>
    <source>
        <strain evidence="9 10">DS02</strain>
    </source>
</reference>
<evidence type="ECO:0000313" key="9">
    <source>
        <dbReference type="EMBL" id="PRT56058.1"/>
    </source>
</evidence>
<evidence type="ECO:0000256" key="3">
    <source>
        <dbReference type="ARBA" id="ARBA00022679"/>
    </source>
</evidence>
<dbReference type="STRING" id="45607.A0A2T0FM44"/>
<dbReference type="Gene3D" id="3.30.720.90">
    <property type="match status" value="1"/>
</dbReference>
<evidence type="ECO:0000313" key="10">
    <source>
        <dbReference type="Proteomes" id="UP000238350"/>
    </source>
</evidence>
<keyword evidence="3 8" id="KW-0808">Transferase</keyword>
<dbReference type="RefSeq" id="XP_024666003.1">
    <property type="nucleotide sequence ID" value="XM_024810235.1"/>
</dbReference>
<dbReference type="Pfam" id="PF01781">
    <property type="entry name" value="Ribosomal_L38e"/>
    <property type="match status" value="1"/>
</dbReference>
<organism evidence="9 10">
    <name type="scientific">Wickerhamiella sorbophila</name>
    <dbReference type="NCBI Taxonomy" id="45607"/>
    <lineage>
        <taxon>Eukaryota</taxon>
        <taxon>Fungi</taxon>
        <taxon>Dikarya</taxon>
        <taxon>Ascomycota</taxon>
        <taxon>Saccharomycotina</taxon>
        <taxon>Dipodascomycetes</taxon>
        <taxon>Dipodascales</taxon>
        <taxon>Trichomonascaceae</taxon>
        <taxon>Wickerhamiella</taxon>
    </lineage>
</organism>
<keyword evidence="5 7" id="KW-0689">Ribosomal protein</keyword>
<comment type="similarity">
    <text evidence="1 8">Belongs to the inositol phosphokinase (IPK) family.</text>
</comment>
<dbReference type="GO" id="GO:0046854">
    <property type="term" value="P:phosphatidylinositol phosphate biosynthetic process"/>
    <property type="evidence" value="ECO:0007669"/>
    <property type="project" value="TreeGrafter"/>
</dbReference>
<keyword evidence="4 8" id="KW-0418">Kinase</keyword>
<evidence type="ECO:0000256" key="5">
    <source>
        <dbReference type="ARBA" id="ARBA00022980"/>
    </source>
</evidence>
<dbReference type="OrthoDB" id="338650at2759"/>
<dbReference type="GO" id="GO:1990904">
    <property type="term" value="C:ribonucleoprotein complex"/>
    <property type="evidence" value="ECO:0007669"/>
    <property type="project" value="UniProtKB-KW"/>
</dbReference>
<dbReference type="GO" id="GO:0032958">
    <property type="term" value="P:inositol phosphate biosynthetic process"/>
    <property type="evidence" value="ECO:0007669"/>
    <property type="project" value="InterPro"/>
</dbReference>
<name>A0A2T0FM44_9ASCO</name>
<dbReference type="PANTHER" id="PTHR12400">
    <property type="entry name" value="INOSITOL POLYPHOSPHATE KINASE"/>
    <property type="match status" value="1"/>
</dbReference>
<comment type="similarity">
    <text evidence="2 7">Belongs to the eukaryotic ribosomal protein eL38 family.</text>
</comment>
<dbReference type="AlphaFoldDB" id="A0A2T0FM44"/>
<dbReference type="GO" id="GO:0006412">
    <property type="term" value="P:translation"/>
    <property type="evidence" value="ECO:0007669"/>
    <property type="project" value="InterPro"/>
</dbReference>
<dbReference type="InterPro" id="IPR002675">
    <property type="entry name" value="Ribosomal_eL38"/>
</dbReference>
<dbReference type="InterPro" id="IPR038464">
    <property type="entry name" value="Ribosomal_eL38_sf"/>
</dbReference>
<dbReference type="GO" id="GO:0005634">
    <property type="term" value="C:nucleus"/>
    <property type="evidence" value="ECO:0007669"/>
    <property type="project" value="TreeGrafter"/>
</dbReference>
<dbReference type="Proteomes" id="UP000238350">
    <property type="component" value="Unassembled WGS sequence"/>
</dbReference>
<gene>
    <name evidence="9" type="ORF">B9G98_03678</name>
</gene>
<proteinExistence type="inferred from homology"/>
<dbReference type="EMBL" id="NDIQ01000022">
    <property type="protein sequence ID" value="PRT56058.1"/>
    <property type="molecule type" value="Genomic_DNA"/>
</dbReference>
<evidence type="ECO:0000256" key="6">
    <source>
        <dbReference type="ARBA" id="ARBA00023274"/>
    </source>
</evidence>
<evidence type="ECO:0000256" key="7">
    <source>
        <dbReference type="RuleBase" id="RU003445"/>
    </source>
</evidence>
<keyword evidence="6 7" id="KW-0687">Ribonucleoprotein</keyword>
<dbReference type="PANTHER" id="PTHR12400:SF103">
    <property type="entry name" value="INOSITOL POLYPHOSPHATE MULTIKINASE"/>
    <property type="match status" value="1"/>
</dbReference>
<dbReference type="GO" id="GO:0003735">
    <property type="term" value="F:structural constituent of ribosome"/>
    <property type="evidence" value="ECO:0007669"/>
    <property type="project" value="InterPro"/>
</dbReference>
<keyword evidence="10" id="KW-1185">Reference proteome</keyword>
<dbReference type="InterPro" id="IPR038286">
    <property type="entry name" value="IPK_sf"/>
</dbReference>
<dbReference type="GO" id="GO:0005840">
    <property type="term" value="C:ribosome"/>
    <property type="evidence" value="ECO:0007669"/>
    <property type="project" value="UniProtKB-KW"/>
</dbReference>
<protein>
    <recommendedName>
        <fullName evidence="8">Kinase</fullName>
        <ecNumber evidence="8">2.7.-.-</ecNumber>
    </recommendedName>
</protein>
<dbReference type="SUPFAM" id="SSF56104">
    <property type="entry name" value="SAICAR synthase-like"/>
    <property type="match status" value="1"/>
</dbReference>
<dbReference type="Gene3D" id="3.30.470.160">
    <property type="entry name" value="Inositol polyphosphate kinase"/>
    <property type="match status" value="1"/>
</dbReference>
<dbReference type="InterPro" id="IPR005522">
    <property type="entry name" value="IPK"/>
</dbReference>
<evidence type="ECO:0000256" key="8">
    <source>
        <dbReference type="RuleBase" id="RU363090"/>
    </source>
</evidence>
<evidence type="ECO:0000256" key="2">
    <source>
        <dbReference type="ARBA" id="ARBA00007803"/>
    </source>
</evidence>
<accession>A0A2T0FM44</accession>
<dbReference type="GO" id="GO:0005737">
    <property type="term" value="C:cytoplasm"/>
    <property type="evidence" value="ECO:0007669"/>
    <property type="project" value="TreeGrafter"/>
</dbReference>
<evidence type="ECO:0000256" key="4">
    <source>
        <dbReference type="ARBA" id="ARBA00022777"/>
    </source>
</evidence>
<comment type="caution">
    <text evidence="9">The sequence shown here is derived from an EMBL/GenBank/DDBJ whole genome shotgun (WGS) entry which is preliminary data.</text>
</comment>
<dbReference type="GeneID" id="36517426"/>
<dbReference type="GO" id="GO:0008440">
    <property type="term" value="F:inositol-1,4,5-trisphosphate 3-kinase activity"/>
    <property type="evidence" value="ECO:0007669"/>
    <property type="project" value="TreeGrafter"/>
</dbReference>
<evidence type="ECO:0000256" key="1">
    <source>
        <dbReference type="ARBA" id="ARBA00007374"/>
    </source>
</evidence>
<dbReference type="GO" id="GO:0000824">
    <property type="term" value="F:inositol-1,4,5,6-tetrakisphosphate 3-kinase activity"/>
    <property type="evidence" value="ECO:0007669"/>
    <property type="project" value="TreeGrafter"/>
</dbReference>
<dbReference type="EC" id="2.7.-.-" evidence="8"/>
<dbReference type="Pfam" id="PF03770">
    <property type="entry name" value="IPK"/>
    <property type="match status" value="1"/>
</dbReference>